<dbReference type="InterPro" id="IPR003660">
    <property type="entry name" value="HAMP_dom"/>
</dbReference>
<dbReference type="SMART" id="SM00388">
    <property type="entry name" value="HisKA"/>
    <property type="match status" value="1"/>
</dbReference>
<evidence type="ECO:0000256" key="4">
    <source>
        <dbReference type="ARBA" id="ARBA00022475"/>
    </source>
</evidence>
<keyword evidence="7 14" id="KW-0812">Transmembrane</keyword>
<evidence type="ECO:0000313" key="18">
    <source>
        <dbReference type="Proteomes" id="UP001178288"/>
    </source>
</evidence>
<dbReference type="Pfam" id="PF00672">
    <property type="entry name" value="HAMP"/>
    <property type="match status" value="1"/>
</dbReference>
<evidence type="ECO:0000256" key="5">
    <source>
        <dbReference type="ARBA" id="ARBA00022553"/>
    </source>
</evidence>
<feature type="domain" description="HAMP" evidence="16">
    <location>
        <begin position="184"/>
        <end position="236"/>
    </location>
</feature>
<dbReference type="SUPFAM" id="SSF55874">
    <property type="entry name" value="ATPase domain of HSP90 chaperone/DNA topoisomerase II/histidine kinase"/>
    <property type="match status" value="1"/>
</dbReference>
<dbReference type="PANTHER" id="PTHR45528">
    <property type="entry name" value="SENSOR HISTIDINE KINASE CPXA"/>
    <property type="match status" value="1"/>
</dbReference>
<keyword evidence="5" id="KW-0597">Phosphoprotein</keyword>
<dbReference type="EMBL" id="CP126114">
    <property type="protein sequence ID" value="WHY87170.1"/>
    <property type="molecule type" value="Genomic_DNA"/>
</dbReference>
<comment type="catalytic activity">
    <reaction evidence="1">
        <text>ATP + protein L-histidine = ADP + protein N-phospho-L-histidine.</text>
        <dbReference type="EC" id="2.7.13.3"/>
    </reaction>
</comment>
<evidence type="ECO:0000256" key="2">
    <source>
        <dbReference type="ARBA" id="ARBA00004651"/>
    </source>
</evidence>
<dbReference type="InterPro" id="IPR036890">
    <property type="entry name" value="HATPase_C_sf"/>
</dbReference>
<accession>A0AA95MPF5</accession>
<dbReference type="AlphaFoldDB" id="A0AA95MPF5"/>
<reference evidence="17" key="1">
    <citation type="submission" date="2023-05" db="EMBL/GenBank/DDBJ databases">
        <title>Comparative genomics of Bacillaceae isolates and their secondary metabolite potential.</title>
        <authorList>
            <person name="Song L."/>
            <person name="Nielsen L.J."/>
            <person name="Mohite O."/>
            <person name="Xu X."/>
            <person name="Weber T."/>
            <person name="Kovacs A.T."/>
        </authorList>
    </citation>
    <scope>NUCLEOTIDE SEQUENCE</scope>
    <source>
        <strain evidence="17">XLM17</strain>
    </source>
</reference>
<evidence type="ECO:0000256" key="6">
    <source>
        <dbReference type="ARBA" id="ARBA00022679"/>
    </source>
</evidence>
<dbReference type="PROSITE" id="PS50109">
    <property type="entry name" value="HIS_KIN"/>
    <property type="match status" value="1"/>
</dbReference>
<keyword evidence="11 14" id="KW-1133">Transmembrane helix</keyword>
<dbReference type="InterPro" id="IPR036097">
    <property type="entry name" value="HisK_dim/P_sf"/>
</dbReference>
<evidence type="ECO:0000256" key="10">
    <source>
        <dbReference type="ARBA" id="ARBA00022840"/>
    </source>
</evidence>
<dbReference type="PANTHER" id="PTHR45528:SF1">
    <property type="entry name" value="SENSOR HISTIDINE KINASE CPXA"/>
    <property type="match status" value="1"/>
</dbReference>
<gene>
    <name evidence="17" type="ORF">QNH39_04725</name>
</gene>
<evidence type="ECO:0000256" key="13">
    <source>
        <dbReference type="ARBA" id="ARBA00023136"/>
    </source>
</evidence>
<keyword evidence="6" id="KW-0808">Transferase</keyword>
<dbReference type="GO" id="GO:0000155">
    <property type="term" value="F:phosphorelay sensor kinase activity"/>
    <property type="evidence" value="ECO:0007669"/>
    <property type="project" value="InterPro"/>
</dbReference>
<dbReference type="Gene3D" id="6.10.340.10">
    <property type="match status" value="1"/>
</dbReference>
<keyword evidence="4" id="KW-1003">Cell membrane</keyword>
<keyword evidence="10" id="KW-0067">ATP-binding</keyword>
<evidence type="ECO:0000256" key="8">
    <source>
        <dbReference type="ARBA" id="ARBA00022741"/>
    </source>
</evidence>
<keyword evidence="13 14" id="KW-0472">Membrane</keyword>
<dbReference type="GO" id="GO:0005524">
    <property type="term" value="F:ATP binding"/>
    <property type="evidence" value="ECO:0007669"/>
    <property type="project" value="UniProtKB-KW"/>
</dbReference>
<dbReference type="PROSITE" id="PS50885">
    <property type="entry name" value="HAMP"/>
    <property type="match status" value="1"/>
</dbReference>
<organism evidence="17 18">
    <name type="scientific">Neobacillus novalis</name>
    <dbReference type="NCBI Taxonomy" id="220687"/>
    <lineage>
        <taxon>Bacteria</taxon>
        <taxon>Bacillati</taxon>
        <taxon>Bacillota</taxon>
        <taxon>Bacilli</taxon>
        <taxon>Bacillales</taxon>
        <taxon>Bacillaceae</taxon>
        <taxon>Neobacillus</taxon>
    </lineage>
</organism>
<dbReference type="Gene3D" id="3.30.565.10">
    <property type="entry name" value="Histidine kinase-like ATPase, C-terminal domain"/>
    <property type="match status" value="1"/>
</dbReference>
<dbReference type="Pfam" id="PF02518">
    <property type="entry name" value="HATPase_c"/>
    <property type="match status" value="1"/>
</dbReference>
<dbReference type="GO" id="GO:0005886">
    <property type="term" value="C:plasma membrane"/>
    <property type="evidence" value="ECO:0007669"/>
    <property type="project" value="UniProtKB-SubCell"/>
</dbReference>
<dbReference type="SMART" id="SM00387">
    <property type="entry name" value="HATPase_c"/>
    <property type="match status" value="1"/>
</dbReference>
<name>A0AA95MPF5_9BACI</name>
<dbReference type="SMART" id="SM00304">
    <property type="entry name" value="HAMP"/>
    <property type="match status" value="1"/>
</dbReference>
<dbReference type="Gene3D" id="1.10.287.130">
    <property type="match status" value="1"/>
</dbReference>
<evidence type="ECO:0000256" key="9">
    <source>
        <dbReference type="ARBA" id="ARBA00022777"/>
    </source>
</evidence>
<evidence type="ECO:0000256" key="11">
    <source>
        <dbReference type="ARBA" id="ARBA00022989"/>
    </source>
</evidence>
<keyword evidence="12" id="KW-0902">Two-component regulatory system</keyword>
<keyword evidence="9 17" id="KW-0418">Kinase</keyword>
<evidence type="ECO:0000256" key="1">
    <source>
        <dbReference type="ARBA" id="ARBA00000085"/>
    </source>
</evidence>
<dbReference type="EC" id="2.7.13.3" evidence="3"/>
<dbReference type="CDD" id="cd06225">
    <property type="entry name" value="HAMP"/>
    <property type="match status" value="1"/>
</dbReference>
<sequence>MRFRHSLLAKYLLIIMVALIIWPFVLPAYFIPSYLLDKDFPQKAQYMDTNKLKKMWHHEAAKLGGFSSEKVDQKLHTLKEQYPLASMFWVDGAGKTKLVLSEQKNIPAQWTLENSIEFMNQSDEDPVTFVSYIGEKQSNGFMVFQIPPSITKLPTLSLIDDKLLALYAFLVFGLFLFVSWLFFFKIRKRLIHLQTAMTETKENGIPEKIAINKKDEISELGKAFNHMIDELIKSRQYEKEEEGLRKQLIANISHDLRTPLTAIRGHAYTLQKEPLSSKGKDSLHLIENKVDLLSHLLENLLSYTLLSAGKYTLQSKETDIIRFIRESMAGWYPVFEKEGFKVDVNLPEKAIIWNIDPHWFMRILDNLYQNVMRHAKSGRYIGVQIVDYEGETAILIEDRGPGLDVTTDKKGAGIGLSIVSLMLQEMQFGWKIMSSPKGTQIYLYEKKENPELNKI</sequence>
<dbReference type="SUPFAM" id="SSF158472">
    <property type="entry name" value="HAMP domain-like"/>
    <property type="match status" value="1"/>
</dbReference>
<dbReference type="Proteomes" id="UP001178288">
    <property type="component" value="Chromosome"/>
</dbReference>
<dbReference type="InterPro" id="IPR050398">
    <property type="entry name" value="HssS/ArlS-like"/>
</dbReference>
<comment type="subcellular location">
    <subcellularLocation>
        <location evidence="2">Cell membrane</location>
        <topology evidence="2">Multi-pass membrane protein</topology>
    </subcellularLocation>
</comment>
<evidence type="ECO:0000259" key="16">
    <source>
        <dbReference type="PROSITE" id="PS50885"/>
    </source>
</evidence>
<dbReference type="InterPro" id="IPR003594">
    <property type="entry name" value="HATPase_dom"/>
</dbReference>
<dbReference type="InterPro" id="IPR003661">
    <property type="entry name" value="HisK_dim/P_dom"/>
</dbReference>
<dbReference type="KEGG" id="nnv:QNH39_04725"/>
<evidence type="ECO:0000256" key="3">
    <source>
        <dbReference type="ARBA" id="ARBA00012438"/>
    </source>
</evidence>
<keyword evidence="18" id="KW-1185">Reference proteome</keyword>
<feature type="domain" description="Histidine kinase" evidence="15">
    <location>
        <begin position="251"/>
        <end position="429"/>
    </location>
</feature>
<evidence type="ECO:0000256" key="7">
    <source>
        <dbReference type="ARBA" id="ARBA00022692"/>
    </source>
</evidence>
<feature type="transmembrane region" description="Helical" evidence="14">
    <location>
        <begin position="12"/>
        <end position="31"/>
    </location>
</feature>
<dbReference type="CDD" id="cd00082">
    <property type="entry name" value="HisKA"/>
    <property type="match status" value="1"/>
</dbReference>
<evidence type="ECO:0000259" key="15">
    <source>
        <dbReference type="PROSITE" id="PS50109"/>
    </source>
</evidence>
<evidence type="ECO:0000256" key="12">
    <source>
        <dbReference type="ARBA" id="ARBA00023012"/>
    </source>
</evidence>
<dbReference type="SUPFAM" id="SSF47384">
    <property type="entry name" value="Homodimeric domain of signal transducing histidine kinase"/>
    <property type="match status" value="1"/>
</dbReference>
<evidence type="ECO:0000256" key="14">
    <source>
        <dbReference type="SAM" id="Phobius"/>
    </source>
</evidence>
<dbReference type="RefSeq" id="WP_066083135.1">
    <property type="nucleotide sequence ID" value="NZ_CP126114.1"/>
</dbReference>
<protein>
    <recommendedName>
        <fullName evidence="3">histidine kinase</fullName>
        <ecNumber evidence="3">2.7.13.3</ecNumber>
    </recommendedName>
</protein>
<evidence type="ECO:0000313" key="17">
    <source>
        <dbReference type="EMBL" id="WHY87170.1"/>
    </source>
</evidence>
<keyword evidence="8" id="KW-0547">Nucleotide-binding</keyword>
<feature type="transmembrane region" description="Helical" evidence="14">
    <location>
        <begin position="164"/>
        <end position="184"/>
    </location>
</feature>
<dbReference type="InterPro" id="IPR005467">
    <property type="entry name" value="His_kinase_dom"/>
</dbReference>
<proteinExistence type="predicted"/>
<dbReference type="Pfam" id="PF00512">
    <property type="entry name" value="HisKA"/>
    <property type="match status" value="1"/>
</dbReference>